<dbReference type="GO" id="GO:0009252">
    <property type="term" value="P:peptidoglycan biosynthetic process"/>
    <property type="evidence" value="ECO:0007669"/>
    <property type="project" value="UniProtKB-UniPathway"/>
</dbReference>
<dbReference type="PROSITE" id="PS01011">
    <property type="entry name" value="FOLYLPOLYGLU_SYNT_1"/>
    <property type="match status" value="1"/>
</dbReference>
<organism evidence="12 13">
    <name type="scientific">Candidatus Wolfebacteria bacterium CG1_02_39_135</name>
    <dbReference type="NCBI Taxonomy" id="1805425"/>
    <lineage>
        <taxon>Bacteria</taxon>
        <taxon>Candidatus Wolfeibacteriota</taxon>
    </lineage>
</organism>
<evidence type="ECO:0000256" key="9">
    <source>
        <dbReference type="RuleBase" id="RU004135"/>
    </source>
</evidence>
<comment type="caution">
    <text evidence="12">The sequence shown here is derived from an EMBL/GenBank/DDBJ whole genome shotgun (WGS) entry which is preliminary data.</text>
</comment>
<feature type="domain" description="Mur ligase central" evidence="11">
    <location>
        <begin position="48"/>
        <end position="255"/>
    </location>
</feature>
<evidence type="ECO:0000313" key="13">
    <source>
        <dbReference type="Proteomes" id="UP000182693"/>
    </source>
</evidence>
<keyword evidence="9" id="KW-0132">Cell division</keyword>
<dbReference type="NCBIfam" id="TIGR01085">
    <property type="entry name" value="murE"/>
    <property type="match status" value="1"/>
</dbReference>
<dbReference type="InterPro" id="IPR005761">
    <property type="entry name" value="UDP-N-AcMur-Glu-dNH2Pim_ligase"/>
</dbReference>
<evidence type="ECO:0000259" key="11">
    <source>
        <dbReference type="Pfam" id="PF08245"/>
    </source>
</evidence>
<keyword evidence="7 9" id="KW-0573">Peptidoglycan synthesis</keyword>
<accession>A0A1J4Y5S8</accession>
<evidence type="ECO:0000256" key="4">
    <source>
        <dbReference type="ARBA" id="ARBA00022741"/>
    </source>
</evidence>
<dbReference type="STRING" id="1805425.AUJ30_00225"/>
<dbReference type="GO" id="GO:0004326">
    <property type="term" value="F:tetrahydrofolylpolyglutamate synthase activity"/>
    <property type="evidence" value="ECO:0007669"/>
    <property type="project" value="InterPro"/>
</dbReference>
<keyword evidence="3" id="KW-0436">Ligase</keyword>
<dbReference type="GO" id="GO:0051301">
    <property type="term" value="P:cell division"/>
    <property type="evidence" value="ECO:0007669"/>
    <property type="project" value="UniProtKB-KW"/>
</dbReference>
<evidence type="ECO:0000259" key="10">
    <source>
        <dbReference type="Pfam" id="PF02875"/>
    </source>
</evidence>
<evidence type="ECO:0000256" key="5">
    <source>
        <dbReference type="ARBA" id="ARBA00022840"/>
    </source>
</evidence>
<gene>
    <name evidence="12" type="ORF">AUJ30_00225</name>
</gene>
<comment type="similarity">
    <text evidence="1">Belongs to the MurCDEF family. MurE subfamily.</text>
</comment>
<dbReference type="Proteomes" id="UP000182693">
    <property type="component" value="Unassembled WGS sequence"/>
</dbReference>
<comment type="subcellular location">
    <subcellularLocation>
        <location evidence="9">Cytoplasm</location>
    </subcellularLocation>
</comment>
<evidence type="ECO:0000313" key="12">
    <source>
        <dbReference type="EMBL" id="OIO65887.1"/>
    </source>
</evidence>
<dbReference type="Pfam" id="PF02875">
    <property type="entry name" value="Mur_ligase_C"/>
    <property type="match status" value="1"/>
</dbReference>
<dbReference type="GO" id="GO:0005737">
    <property type="term" value="C:cytoplasm"/>
    <property type="evidence" value="ECO:0007669"/>
    <property type="project" value="UniProtKB-SubCell"/>
</dbReference>
<dbReference type="InterPro" id="IPR004101">
    <property type="entry name" value="Mur_ligase_C"/>
</dbReference>
<keyword evidence="9" id="KW-0131">Cell cycle</keyword>
<dbReference type="InterPro" id="IPR013221">
    <property type="entry name" value="Mur_ligase_cen"/>
</dbReference>
<keyword evidence="5" id="KW-0067">ATP-binding</keyword>
<dbReference type="Gene3D" id="3.90.190.20">
    <property type="entry name" value="Mur ligase, C-terminal domain"/>
    <property type="match status" value="1"/>
</dbReference>
<proteinExistence type="inferred from homology"/>
<dbReference type="GO" id="GO:0071555">
    <property type="term" value="P:cell wall organization"/>
    <property type="evidence" value="ECO:0007669"/>
    <property type="project" value="UniProtKB-KW"/>
</dbReference>
<evidence type="ECO:0000256" key="2">
    <source>
        <dbReference type="ARBA" id="ARBA00022490"/>
    </source>
</evidence>
<dbReference type="InterPro" id="IPR036565">
    <property type="entry name" value="Mur-like_cat_sf"/>
</dbReference>
<evidence type="ECO:0000256" key="7">
    <source>
        <dbReference type="ARBA" id="ARBA00022984"/>
    </source>
</evidence>
<protein>
    <recommendedName>
        <fullName evidence="14">UDP-N-acetylmuramyl-tripeptide synthetase</fullName>
    </recommendedName>
</protein>
<keyword evidence="6 9" id="KW-0133">Cell shape</keyword>
<sequence>MEFLFKIGKKIIPEPIFKFFQPVYHWILSFLGAFFYGFPSKKLIVIGVTGTKGKTTTCNLIVHILNSSGLKTGMATTVNFRIGEREWINTSKQTMLGRFQLQKLLSEMVKAGCRYAVIETSSEGILQYRHRFIDYDIAVFTNLSPEHIERHGSFENYRRAKIKLFEKVAKKENGIGIYNLDDENVSFFLKPKITRQYVYTLKLKKTIGEIQNLYQISKIKSTAQGTSFLFNNEQYTMPLVGEFNVYNAAAAICVALSQGVWPSKIRKALFKVKAPAGRFEVIESKRGFTVVIDYAHEPASLEAVYKTAKSRIANRKSRLICLLGSQGGGRDKWKRPEMGKIAAKHCNKIILTNEDPYDENPSQILSDIKSGIQNSKFKIQNLYKVIDRKKAIKVALLLAKNGDVVILTGKGGEVWMAVEKGKKIPWDERKIVEEILSR</sequence>
<keyword evidence="4" id="KW-0547">Nucleotide-binding</keyword>
<dbReference type="UniPathway" id="UPA00219"/>
<dbReference type="PANTHER" id="PTHR23135:SF4">
    <property type="entry name" value="UDP-N-ACETYLMURAMOYL-L-ALANYL-D-GLUTAMATE--2,6-DIAMINOPIMELATE LIGASE MURE HOMOLOG, CHLOROPLASTIC"/>
    <property type="match status" value="1"/>
</dbReference>
<dbReference type="SUPFAM" id="SSF53623">
    <property type="entry name" value="MurD-like peptide ligases, catalytic domain"/>
    <property type="match status" value="1"/>
</dbReference>
<evidence type="ECO:0000256" key="3">
    <source>
        <dbReference type="ARBA" id="ARBA00022598"/>
    </source>
</evidence>
<evidence type="ECO:0000256" key="1">
    <source>
        <dbReference type="ARBA" id="ARBA00005898"/>
    </source>
</evidence>
<comment type="pathway">
    <text evidence="9">Cell wall biogenesis; peptidoglycan biosynthesis.</text>
</comment>
<dbReference type="InterPro" id="IPR036615">
    <property type="entry name" value="Mur_ligase_C_dom_sf"/>
</dbReference>
<evidence type="ECO:0000256" key="6">
    <source>
        <dbReference type="ARBA" id="ARBA00022960"/>
    </source>
</evidence>
<evidence type="ECO:0008006" key="14">
    <source>
        <dbReference type="Google" id="ProtNLM"/>
    </source>
</evidence>
<dbReference type="AlphaFoldDB" id="A0A1J4Y5S8"/>
<evidence type="ECO:0000256" key="8">
    <source>
        <dbReference type="ARBA" id="ARBA00023316"/>
    </source>
</evidence>
<reference evidence="12 13" key="1">
    <citation type="journal article" date="2016" name="Environ. Microbiol.">
        <title>Genomic resolution of a cold subsurface aquifer community provides metabolic insights for novel microbes adapted to high CO concentrations.</title>
        <authorList>
            <person name="Probst A.J."/>
            <person name="Castelle C.J."/>
            <person name="Singh A."/>
            <person name="Brown C.T."/>
            <person name="Anantharaman K."/>
            <person name="Sharon I."/>
            <person name="Hug L.A."/>
            <person name="Burstein D."/>
            <person name="Emerson J.B."/>
            <person name="Thomas B.C."/>
            <person name="Banfield J.F."/>
        </authorList>
    </citation>
    <scope>NUCLEOTIDE SEQUENCE [LARGE SCALE GENOMIC DNA]</scope>
    <source>
        <strain evidence="12">CG1_02_39_135</strain>
    </source>
</reference>
<dbReference type="InterPro" id="IPR018109">
    <property type="entry name" value="Folylpolyglutamate_synth_CS"/>
</dbReference>
<name>A0A1J4Y5S8_9BACT</name>
<dbReference type="EMBL" id="MNWX01000004">
    <property type="protein sequence ID" value="OIO65887.1"/>
    <property type="molecule type" value="Genomic_DNA"/>
</dbReference>
<dbReference type="SUPFAM" id="SSF53244">
    <property type="entry name" value="MurD-like peptide ligases, peptide-binding domain"/>
    <property type="match status" value="1"/>
</dbReference>
<dbReference type="Gene3D" id="3.40.1190.10">
    <property type="entry name" value="Mur-like, catalytic domain"/>
    <property type="match status" value="1"/>
</dbReference>
<keyword evidence="2" id="KW-0963">Cytoplasm</keyword>
<dbReference type="Pfam" id="PF08245">
    <property type="entry name" value="Mur_ligase_M"/>
    <property type="match status" value="1"/>
</dbReference>
<dbReference type="PANTHER" id="PTHR23135">
    <property type="entry name" value="MUR LIGASE FAMILY MEMBER"/>
    <property type="match status" value="1"/>
</dbReference>
<dbReference type="GO" id="GO:0005524">
    <property type="term" value="F:ATP binding"/>
    <property type="evidence" value="ECO:0007669"/>
    <property type="project" value="UniProtKB-KW"/>
</dbReference>
<feature type="domain" description="Mur ligase C-terminal" evidence="10">
    <location>
        <begin position="277"/>
        <end position="411"/>
    </location>
</feature>
<keyword evidence="8 9" id="KW-0961">Cell wall biogenesis/degradation</keyword>
<dbReference type="GO" id="GO:0008360">
    <property type="term" value="P:regulation of cell shape"/>
    <property type="evidence" value="ECO:0007669"/>
    <property type="project" value="UniProtKB-KW"/>
</dbReference>